<dbReference type="AlphaFoldDB" id="A0A165ANA7"/>
<proteinExistence type="predicted"/>
<protein>
    <submittedName>
        <fullName evidence="3">Metallo-dependent phosphatase</fullName>
    </submittedName>
</protein>
<dbReference type="SUPFAM" id="SSF56300">
    <property type="entry name" value="Metallo-dependent phosphatases"/>
    <property type="match status" value="1"/>
</dbReference>
<dbReference type="PANTHER" id="PTHR43606:SF2">
    <property type="entry name" value="ALKALINE PHOSPHATASE FAMILY PROTEIN (AFU_ORTHOLOGUE AFUA_5G03860)"/>
    <property type="match status" value="1"/>
</dbReference>
<accession>A0A165ANA7</accession>
<sequence>MALLLPLAAASALFKFANYFFLRWIPSSHAIYALPSLFLLYLSCWFLATPLPPNSLADAPSIYSPQGLYRVLVSHRTTTRPLSWAALLLNALFFTCSLDFVLRPRLESYDDLTFSRVGAVQPTSVKISLRYPDMSDGVMILWRSNSSASDDVSWLSGPVVHPDPENDWLAVATLDGLNPGHVYQYRLAHPNASFLPTSAHTFRTFPDPRVTSGAKFRFMVSSCVLPNFPYIPFGANRIPGFDKLSQYLSSHFQDIHRSIQLNSTLPSPIEFLLFLGDFIYADVPYYFGASSEAYTRMYRRNYASSSFRAIYEQLPIFHIYDDHEFYNNFAGGENDTATTYLNASHPFNSYQGIANYDPIHTGQHYYTFQYGDAAFFVLDTRRYRSREFTDLSKHTMLGDQQLAALHTWIGKVNSTATYKFIVSSVPFTTLWNGDSKVDSWAGFQDERDALLATFATVPNTFVLSGDRHEFAAIEQLGPVFGSIIEISTSPLSMFWLPVPGWLKLQPRSKRLVLRKNESESSWVPEEQVIKYIPSGNYKWSTIEVDTTTPGQPKLSLEVVIDGRTAWSRVFPGLPVDLQLSTSLTSHLSNLLGNVFDSLPTIPNPIARFLTG</sequence>
<dbReference type="PANTHER" id="PTHR43606">
    <property type="entry name" value="PHOSPHATASE, PUTATIVE (AFU_ORTHOLOGUE AFUA_6G08710)-RELATED"/>
    <property type="match status" value="1"/>
</dbReference>
<reference evidence="3 4" key="1">
    <citation type="journal article" date="2016" name="Mol. Biol. Evol.">
        <title>Comparative Genomics of Early-Diverging Mushroom-Forming Fungi Provides Insights into the Origins of Lignocellulose Decay Capabilities.</title>
        <authorList>
            <person name="Nagy L.G."/>
            <person name="Riley R."/>
            <person name="Tritt A."/>
            <person name="Adam C."/>
            <person name="Daum C."/>
            <person name="Floudas D."/>
            <person name="Sun H."/>
            <person name="Yadav J.S."/>
            <person name="Pangilinan J."/>
            <person name="Larsson K.H."/>
            <person name="Matsuura K."/>
            <person name="Barry K."/>
            <person name="Labutti K."/>
            <person name="Kuo R."/>
            <person name="Ohm R.A."/>
            <person name="Bhattacharya S.S."/>
            <person name="Shirouzu T."/>
            <person name="Yoshinaga Y."/>
            <person name="Martin F.M."/>
            <person name="Grigoriev I.V."/>
            <person name="Hibbett D.S."/>
        </authorList>
    </citation>
    <scope>NUCLEOTIDE SEQUENCE [LARGE SCALE GENOMIC DNA]</scope>
    <source>
        <strain evidence="3 4">HHB9708</strain>
    </source>
</reference>
<gene>
    <name evidence="3" type="ORF">SISNIDRAFT_448236</name>
</gene>
<dbReference type="Proteomes" id="UP000076722">
    <property type="component" value="Unassembled WGS sequence"/>
</dbReference>
<organism evidence="3 4">
    <name type="scientific">Sistotremastrum niveocremeum HHB9708</name>
    <dbReference type="NCBI Taxonomy" id="1314777"/>
    <lineage>
        <taxon>Eukaryota</taxon>
        <taxon>Fungi</taxon>
        <taxon>Dikarya</taxon>
        <taxon>Basidiomycota</taxon>
        <taxon>Agaricomycotina</taxon>
        <taxon>Agaricomycetes</taxon>
        <taxon>Sistotremastrales</taxon>
        <taxon>Sistotremastraceae</taxon>
        <taxon>Sertulicium</taxon>
        <taxon>Sertulicium niveocremeum</taxon>
    </lineage>
</organism>
<evidence type="ECO:0000259" key="2">
    <source>
        <dbReference type="Pfam" id="PF09423"/>
    </source>
</evidence>
<dbReference type="EMBL" id="KV419394">
    <property type="protein sequence ID" value="KZS99334.1"/>
    <property type="molecule type" value="Genomic_DNA"/>
</dbReference>
<evidence type="ECO:0000313" key="4">
    <source>
        <dbReference type="Proteomes" id="UP000076722"/>
    </source>
</evidence>
<dbReference type="GO" id="GO:0046872">
    <property type="term" value="F:metal ion binding"/>
    <property type="evidence" value="ECO:0007669"/>
    <property type="project" value="InterPro"/>
</dbReference>
<dbReference type="OrthoDB" id="2100241at2759"/>
<dbReference type="InterPro" id="IPR052900">
    <property type="entry name" value="Phospholipid_Metab_Enz"/>
</dbReference>
<dbReference type="Pfam" id="PF09423">
    <property type="entry name" value="PhoD"/>
    <property type="match status" value="1"/>
</dbReference>
<dbReference type="CDD" id="cd07389">
    <property type="entry name" value="MPP_PhoD"/>
    <property type="match status" value="1"/>
</dbReference>
<dbReference type="STRING" id="1314777.A0A165ANA7"/>
<keyword evidence="4" id="KW-1185">Reference proteome</keyword>
<dbReference type="InterPro" id="IPR018946">
    <property type="entry name" value="PhoD-like_MPP"/>
</dbReference>
<feature type="domain" description="PhoD-like phosphatase metallophosphatase" evidence="2">
    <location>
        <begin position="268"/>
        <end position="493"/>
    </location>
</feature>
<dbReference type="InterPro" id="IPR008963">
    <property type="entry name" value="Purple_acid_Pase-like_N"/>
</dbReference>
<dbReference type="SUPFAM" id="SSF49363">
    <property type="entry name" value="Purple acid phosphatase, N-terminal domain"/>
    <property type="match status" value="1"/>
</dbReference>
<dbReference type="Gene3D" id="3.60.21.70">
    <property type="entry name" value="PhoD-like phosphatase"/>
    <property type="match status" value="1"/>
</dbReference>
<name>A0A165ANA7_9AGAM</name>
<evidence type="ECO:0000313" key="3">
    <source>
        <dbReference type="EMBL" id="KZS99334.1"/>
    </source>
</evidence>
<dbReference type="InterPro" id="IPR029052">
    <property type="entry name" value="Metallo-depent_PP-like"/>
</dbReference>
<dbReference type="InterPro" id="IPR038607">
    <property type="entry name" value="PhoD-like_sf"/>
</dbReference>
<evidence type="ECO:0000256" key="1">
    <source>
        <dbReference type="ARBA" id="ARBA00022729"/>
    </source>
</evidence>
<dbReference type="GO" id="GO:0003993">
    <property type="term" value="F:acid phosphatase activity"/>
    <property type="evidence" value="ECO:0007669"/>
    <property type="project" value="InterPro"/>
</dbReference>
<keyword evidence="1" id="KW-0732">Signal</keyword>